<keyword evidence="1" id="KW-0812">Transmembrane</keyword>
<keyword evidence="3" id="KW-1185">Reference proteome</keyword>
<organism evidence="2 3">
    <name type="scientific">Malus baccata</name>
    <name type="common">Siberian crab apple</name>
    <name type="synonym">Pyrus baccata</name>
    <dbReference type="NCBI Taxonomy" id="106549"/>
    <lineage>
        <taxon>Eukaryota</taxon>
        <taxon>Viridiplantae</taxon>
        <taxon>Streptophyta</taxon>
        <taxon>Embryophyta</taxon>
        <taxon>Tracheophyta</taxon>
        <taxon>Spermatophyta</taxon>
        <taxon>Magnoliopsida</taxon>
        <taxon>eudicotyledons</taxon>
        <taxon>Gunneridae</taxon>
        <taxon>Pentapetalae</taxon>
        <taxon>rosids</taxon>
        <taxon>fabids</taxon>
        <taxon>Rosales</taxon>
        <taxon>Rosaceae</taxon>
        <taxon>Amygdaloideae</taxon>
        <taxon>Maleae</taxon>
        <taxon>Malus</taxon>
    </lineage>
</organism>
<gene>
    <name evidence="2" type="ORF">C1H46_006762</name>
</gene>
<dbReference type="Proteomes" id="UP000315295">
    <property type="component" value="Unassembled WGS sequence"/>
</dbReference>
<feature type="transmembrane region" description="Helical" evidence="1">
    <location>
        <begin position="188"/>
        <end position="210"/>
    </location>
</feature>
<comment type="caution">
    <text evidence="2">The sequence shown here is derived from an EMBL/GenBank/DDBJ whole genome shotgun (WGS) entry which is preliminary data.</text>
</comment>
<evidence type="ECO:0000313" key="3">
    <source>
        <dbReference type="Proteomes" id="UP000315295"/>
    </source>
</evidence>
<keyword evidence="1" id="KW-0472">Membrane</keyword>
<protein>
    <submittedName>
        <fullName evidence="2">Uncharacterized protein</fullName>
    </submittedName>
</protein>
<name>A0A540N9B8_MALBA</name>
<evidence type="ECO:0000256" key="1">
    <source>
        <dbReference type="SAM" id="Phobius"/>
    </source>
</evidence>
<evidence type="ECO:0000313" key="2">
    <source>
        <dbReference type="EMBL" id="TQE07619.1"/>
    </source>
</evidence>
<reference evidence="2 3" key="1">
    <citation type="journal article" date="2019" name="G3 (Bethesda)">
        <title>Sequencing of a Wild Apple (Malus baccata) Genome Unravels the Differences Between Cultivated and Wild Apple Species Regarding Disease Resistance and Cold Tolerance.</title>
        <authorList>
            <person name="Chen X."/>
        </authorList>
    </citation>
    <scope>NUCLEOTIDE SEQUENCE [LARGE SCALE GENOMIC DNA]</scope>
    <source>
        <strain evidence="3">cv. Shandingzi</strain>
        <tissue evidence="2">Leaves</tissue>
    </source>
</reference>
<proteinExistence type="predicted"/>
<feature type="transmembrane region" description="Helical" evidence="1">
    <location>
        <begin position="145"/>
        <end position="167"/>
    </location>
</feature>
<accession>A0A540N9B8</accession>
<dbReference type="EMBL" id="VIEB01000083">
    <property type="protein sequence ID" value="TQE07619.1"/>
    <property type="molecule type" value="Genomic_DNA"/>
</dbReference>
<sequence>MGEIFHLFENQLVEETSSVDWNSPPIYDKYIDDDEEVNENFVDWSSTPIFDEKNDYYKYLILVANQECCRQLEVTCSPYWDSAPIFVECHVDVGKSSWVEQRCGQLTKNVKPLAFCFHDYIWDEFINRALVKRKCLDKELPFAHYWSFLFSFMSIYGLLEAISLEAYMHHNSFGRKRGPVYTQWKQKIYYELCALCNVVRIVIILLKSLLWEALVGHPKD</sequence>
<keyword evidence="1" id="KW-1133">Transmembrane helix</keyword>
<dbReference type="AlphaFoldDB" id="A0A540N9B8"/>